<keyword evidence="1" id="KW-0812">Transmembrane</keyword>
<comment type="caution">
    <text evidence="2">The sequence shown here is derived from an EMBL/GenBank/DDBJ whole genome shotgun (WGS) entry which is preliminary data.</text>
</comment>
<keyword evidence="3" id="KW-1185">Reference proteome</keyword>
<dbReference type="RefSeq" id="WP_127484395.1">
    <property type="nucleotide sequence ID" value="NZ_JAUMKJ010000018.1"/>
</dbReference>
<keyword evidence="1" id="KW-1133">Transmembrane helix</keyword>
<evidence type="ECO:0000256" key="1">
    <source>
        <dbReference type="SAM" id="Phobius"/>
    </source>
</evidence>
<reference evidence="2" key="1">
    <citation type="submission" date="2023-07" db="EMBL/GenBank/DDBJ databases">
        <authorList>
            <person name="Aktuganov G."/>
            <person name="Boyko T."/>
            <person name="Delegan Y."/>
            <person name="Galimzianova N."/>
            <person name="Gilvanova E."/>
            <person name="Korobov V."/>
            <person name="Kuzmina L."/>
            <person name="Melentiev A."/>
            <person name="Milman P."/>
            <person name="Ryabova A."/>
            <person name="Stupak E."/>
            <person name="Yasakov T."/>
            <person name="Zharikova N."/>
            <person name="Zhurenko E."/>
        </authorList>
    </citation>
    <scope>NUCLEOTIDE SEQUENCE</scope>
    <source>
        <strain evidence="2">IB-739</strain>
    </source>
</reference>
<evidence type="ECO:0000313" key="3">
    <source>
        <dbReference type="Proteomes" id="UP001168883"/>
    </source>
</evidence>
<proteinExistence type="predicted"/>
<organism evidence="2 3">
    <name type="scientific">Paenibacillus ehimensis</name>
    <dbReference type="NCBI Taxonomy" id="79264"/>
    <lineage>
        <taxon>Bacteria</taxon>
        <taxon>Bacillati</taxon>
        <taxon>Bacillota</taxon>
        <taxon>Bacilli</taxon>
        <taxon>Bacillales</taxon>
        <taxon>Paenibacillaceae</taxon>
        <taxon>Paenibacillus</taxon>
    </lineage>
</organism>
<protein>
    <submittedName>
        <fullName evidence="2">Uncharacterized protein</fullName>
    </submittedName>
</protein>
<feature type="transmembrane region" description="Helical" evidence="1">
    <location>
        <begin position="24"/>
        <end position="47"/>
    </location>
</feature>
<sequence length="206" mass="22366">MSYVCPGNAGYPSKPNYDTFWNDYLYYANIIVPVLGVSRSFILGVWYQEWGIPINNPGFSKGTEGYTPQGYCGSFPVFQTLEDGANAFAALFSRRYNGQSTATKTIFQQTTNVSDAYYNGFPGGLKAYNVKNDDGAIVSSVTSQAFAGSTQSGGSILTGTYAANEMFGASPWNEGHYMRNGDSYPGQRLNAVLNSSGWADKERVLG</sequence>
<dbReference type="Proteomes" id="UP001168883">
    <property type="component" value="Unassembled WGS sequence"/>
</dbReference>
<keyword evidence="1" id="KW-0472">Membrane</keyword>
<accession>A0ABT8VCC1</accession>
<evidence type="ECO:0000313" key="2">
    <source>
        <dbReference type="EMBL" id="MDO3678630.1"/>
    </source>
</evidence>
<dbReference type="EMBL" id="JAUMKJ010000018">
    <property type="protein sequence ID" value="MDO3678630.1"/>
    <property type="molecule type" value="Genomic_DNA"/>
</dbReference>
<name>A0ABT8VCC1_9BACL</name>
<gene>
    <name evidence="2" type="ORF">Q3C12_16570</name>
</gene>